<dbReference type="Proteomes" id="UP000317573">
    <property type="component" value="Unassembled WGS sequence"/>
</dbReference>
<proteinExistence type="predicted"/>
<comment type="caution">
    <text evidence="1">The sequence shown here is derived from an EMBL/GenBank/DDBJ whole genome shotgun (WGS) entry which is preliminary data.</text>
</comment>
<accession>A0A562ETJ0</accession>
<dbReference type="AlphaFoldDB" id="A0A562ETJ0"/>
<organism evidence="1 2">
    <name type="scientific">Rhodococcus rhodochrous J45</name>
    <dbReference type="NCBI Taxonomy" id="935266"/>
    <lineage>
        <taxon>Bacteria</taxon>
        <taxon>Bacillati</taxon>
        <taxon>Actinomycetota</taxon>
        <taxon>Actinomycetes</taxon>
        <taxon>Mycobacteriales</taxon>
        <taxon>Nocardiaceae</taxon>
        <taxon>Rhodococcus</taxon>
    </lineage>
</organism>
<reference evidence="1 2" key="1">
    <citation type="submission" date="2019-07" db="EMBL/GenBank/DDBJ databases">
        <title>Genome sequencing of lignin-degrading bacterial isolates.</title>
        <authorList>
            <person name="Gladden J."/>
        </authorList>
    </citation>
    <scope>NUCLEOTIDE SEQUENCE [LARGE SCALE GENOMIC DNA]</scope>
    <source>
        <strain evidence="1 2">J45</strain>
    </source>
</reference>
<gene>
    <name evidence="1" type="ORF">L618_000100006110</name>
</gene>
<dbReference type="EMBL" id="VLJT01000001">
    <property type="protein sequence ID" value="TWH25155.1"/>
    <property type="molecule type" value="Genomic_DNA"/>
</dbReference>
<protein>
    <submittedName>
        <fullName evidence="1">Uncharacterized protein</fullName>
    </submittedName>
</protein>
<evidence type="ECO:0000313" key="2">
    <source>
        <dbReference type="Proteomes" id="UP000317573"/>
    </source>
</evidence>
<name>A0A562ETJ0_RHORH</name>
<sequence>MSVWISAITRSCAPVGVRQAGQPCIEQSPGGLVGDADFCGLCVSKHSEGKLRPQEFFIGLSVPSLFCVLFGCGDMDSA</sequence>
<evidence type="ECO:0000313" key="1">
    <source>
        <dbReference type="EMBL" id="TWH25155.1"/>
    </source>
</evidence>